<feature type="compositionally biased region" description="Polar residues" evidence="1">
    <location>
        <begin position="1"/>
        <end position="16"/>
    </location>
</feature>
<reference evidence="2 3" key="1">
    <citation type="journal article" date="2007" name="Virology">
        <title>Sequence and annotation of the 314-kb MT325 and the 321-kb FR483 viruses that infect Chlorella Pbi.</title>
        <authorList>
            <person name="Fitzgerald L.A."/>
            <person name="Graves M.V."/>
            <person name="Li X."/>
            <person name="Feldblyum T."/>
            <person name="Hartigan J."/>
            <person name="Van Etten J.L."/>
        </authorList>
    </citation>
    <scope>NUCLEOTIDE SEQUENCE [LARGE SCALE GENOMIC DNA]</scope>
    <source>
        <strain evidence="2 3">MT325</strain>
    </source>
</reference>
<organismHost>
    <name type="scientific">Paramecium bursaria</name>
    <dbReference type="NCBI Taxonomy" id="74790"/>
</organismHost>
<evidence type="ECO:0000313" key="3">
    <source>
        <dbReference type="Proteomes" id="UP000246715"/>
    </source>
</evidence>
<feature type="region of interest" description="Disordered" evidence="1">
    <location>
        <begin position="1"/>
        <end position="20"/>
    </location>
</feature>
<organism evidence="2 3">
    <name type="scientific">Paramecium bursaria Chlorella virus MT325</name>
    <name type="common">PBCV-MT325</name>
    <dbReference type="NCBI Taxonomy" id="346932"/>
    <lineage>
        <taxon>Viruses</taxon>
        <taxon>Varidnaviria</taxon>
        <taxon>Bamfordvirae</taxon>
        <taxon>Nucleocytoviricota</taxon>
        <taxon>Megaviricetes</taxon>
        <taxon>Algavirales</taxon>
        <taxon>Phycodnaviridae</taxon>
        <taxon>Chlorovirus</taxon>
        <taxon>Chlorovirus conductrix</taxon>
        <taxon>Paramecium bursaria Chlorella virus A1</taxon>
    </lineage>
</organism>
<dbReference type="EMBL" id="DQ491001">
    <property type="protein sequence ID" value="ABT14148.1"/>
    <property type="molecule type" value="Genomic_DNA"/>
</dbReference>
<dbReference type="Proteomes" id="UP000246715">
    <property type="component" value="Segment"/>
</dbReference>
<protein>
    <submittedName>
        <fullName evidence="2">Uncharacterized protein m594L</fullName>
    </submittedName>
</protein>
<gene>
    <name evidence="2" type="primary">m594L</name>
    <name evidence="2" type="ORF">MT325_m594L</name>
</gene>
<evidence type="ECO:0000313" key="2">
    <source>
        <dbReference type="EMBL" id="ABT14148.1"/>
    </source>
</evidence>
<name>A7IUX4_PBCVM</name>
<evidence type="ECO:0000256" key="1">
    <source>
        <dbReference type="SAM" id="MobiDB-lite"/>
    </source>
</evidence>
<sequence length="158" mass="16875">MHLEPSHTNPSPQTHTPLLDTAPLLSSHTHLPSTTFCSEVHTRGVGASFTDPSASAHFLSEAHCLSPSMCSHPRPVSTVFVGHFHPSVVLSLRLYVQDVSPGFNTGIPGGGHALVWHCFSPSTCSQPRPVSVIPSGQPQESPMGMRVVYMHLSGLGPR</sequence>
<accession>A7IUX4</accession>
<proteinExistence type="predicted"/>